<evidence type="ECO:0000256" key="8">
    <source>
        <dbReference type="ARBA" id="ARBA00023002"/>
    </source>
</evidence>
<comment type="similarity">
    <text evidence="3">Belongs to the cytochrome P450 family.</text>
</comment>
<organism evidence="13 14">
    <name type="scientific">Sphenostylis stenocarpa</name>
    <dbReference type="NCBI Taxonomy" id="92480"/>
    <lineage>
        <taxon>Eukaryota</taxon>
        <taxon>Viridiplantae</taxon>
        <taxon>Streptophyta</taxon>
        <taxon>Embryophyta</taxon>
        <taxon>Tracheophyta</taxon>
        <taxon>Spermatophyta</taxon>
        <taxon>Magnoliopsida</taxon>
        <taxon>eudicotyledons</taxon>
        <taxon>Gunneridae</taxon>
        <taxon>Pentapetalae</taxon>
        <taxon>rosids</taxon>
        <taxon>fabids</taxon>
        <taxon>Fabales</taxon>
        <taxon>Fabaceae</taxon>
        <taxon>Papilionoideae</taxon>
        <taxon>50 kb inversion clade</taxon>
        <taxon>NPAAA clade</taxon>
        <taxon>indigoferoid/millettioid clade</taxon>
        <taxon>Phaseoleae</taxon>
        <taxon>Sphenostylis</taxon>
    </lineage>
</organism>
<protein>
    <recommendedName>
        <fullName evidence="15">Cytochrome P450</fullName>
    </recommendedName>
</protein>
<evidence type="ECO:0000256" key="9">
    <source>
        <dbReference type="ARBA" id="ARBA00023004"/>
    </source>
</evidence>
<proteinExistence type="inferred from homology"/>
<accession>A0AA86VYA4</accession>
<dbReference type="GO" id="GO:0016020">
    <property type="term" value="C:membrane"/>
    <property type="evidence" value="ECO:0007669"/>
    <property type="project" value="UniProtKB-SubCell"/>
</dbReference>
<dbReference type="Proteomes" id="UP001189624">
    <property type="component" value="Chromosome 4"/>
</dbReference>
<evidence type="ECO:0000256" key="7">
    <source>
        <dbReference type="ARBA" id="ARBA00022989"/>
    </source>
</evidence>
<dbReference type="AlphaFoldDB" id="A0AA86VYA4"/>
<keyword evidence="5 12" id="KW-0812">Transmembrane</keyword>
<keyword evidence="7 12" id="KW-1133">Transmembrane helix</keyword>
<evidence type="ECO:0000256" key="4">
    <source>
        <dbReference type="ARBA" id="ARBA00022617"/>
    </source>
</evidence>
<keyword evidence="11 12" id="KW-0472">Membrane</keyword>
<keyword evidence="6" id="KW-0479">Metal-binding</keyword>
<dbReference type="PANTHER" id="PTHR47955:SF22">
    <property type="entry name" value="CYTOCHROME P450 83B1-LIKE"/>
    <property type="match status" value="1"/>
</dbReference>
<keyword evidence="14" id="KW-1185">Reference proteome</keyword>
<evidence type="ECO:0000256" key="11">
    <source>
        <dbReference type="ARBA" id="ARBA00023136"/>
    </source>
</evidence>
<dbReference type="Pfam" id="PF00067">
    <property type="entry name" value="p450"/>
    <property type="match status" value="1"/>
</dbReference>
<comment type="subcellular location">
    <subcellularLocation>
        <location evidence="2">Membrane</location>
        <topology evidence="2">Single-pass membrane protein</topology>
    </subcellularLocation>
</comment>
<evidence type="ECO:0008006" key="15">
    <source>
        <dbReference type="Google" id="ProtNLM"/>
    </source>
</evidence>
<gene>
    <name evidence="13" type="ORF">AYBTSS11_LOCUS13870</name>
</gene>
<evidence type="ECO:0000256" key="2">
    <source>
        <dbReference type="ARBA" id="ARBA00004167"/>
    </source>
</evidence>
<reference evidence="13" key="1">
    <citation type="submission" date="2023-10" db="EMBL/GenBank/DDBJ databases">
        <authorList>
            <person name="Domelevo Entfellner J.-B."/>
        </authorList>
    </citation>
    <scope>NUCLEOTIDE SEQUENCE</scope>
</reference>
<evidence type="ECO:0000313" key="14">
    <source>
        <dbReference type="Proteomes" id="UP001189624"/>
    </source>
</evidence>
<evidence type="ECO:0000256" key="3">
    <source>
        <dbReference type="ARBA" id="ARBA00010617"/>
    </source>
</evidence>
<dbReference type="Gene3D" id="1.10.630.10">
    <property type="entry name" value="Cytochrome P450"/>
    <property type="match status" value="1"/>
</dbReference>
<dbReference type="GO" id="GO:0005506">
    <property type="term" value="F:iron ion binding"/>
    <property type="evidence" value="ECO:0007669"/>
    <property type="project" value="InterPro"/>
</dbReference>
<dbReference type="SUPFAM" id="SSF48264">
    <property type="entry name" value="Cytochrome P450"/>
    <property type="match status" value="1"/>
</dbReference>
<keyword evidence="4" id="KW-0349">Heme</keyword>
<keyword evidence="10" id="KW-0503">Monooxygenase</keyword>
<comment type="cofactor">
    <cofactor evidence="1">
        <name>heme</name>
        <dbReference type="ChEBI" id="CHEBI:30413"/>
    </cofactor>
</comment>
<name>A0AA86VYA4_9FABA</name>
<dbReference type="GO" id="GO:0016705">
    <property type="term" value="F:oxidoreductase activity, acting on paired donors, with incorporation or reduction of molecular oxygen"/>
    <property type="evidence" value="ECO:0007669"/>
    <property type="project" value="InterPro"/>
</dbReference>
<evidence type="ECO:0000256" key="10">
    <source>
        <dbReference type="ARBA" id="ARBA00023033"/>
    </source>
</evidence>
<sequence length="111" mass="12895">MKEQEGVGSMDYLMSQAMFGTFFFSDYIPFFGWIDKLTGLHARLEQNFKDLDQFYQEVIDEHMDPNRKTPEKEGIVDVLLQLKKQRKLSMDLTNDHIKAVLMDMLVAATGL</sequence>
<dbReference type="InterPro" id="IPR001128">
    <property type="entry name" value="Cyt_P450"/>
</dbReference>
<evidence type="ECO:0000256" key="1">
    <source>
        <dbReference type="ARBA" id="ARBA00001971"/>
    </source>
</evidence>
<feature type="transmembrane region" description="Helical" evidence="12">
    <location>
        <begin position="12"/>
        <end position="34"/>
    </location>
</feature>
<dbReference type="GO" id="GO:0020037">
    <property type="term" value="F:heme binding"/>
    <property type="evidence" value="ECO:0007669"/>
    <property type="project" value="InterPro"/>
</dbReference>
<evidence type="ECO:0000313" key="13">
    <source>
        <dbReference type="EMBL" id="CAJ1949732.1"/>
    </source>
</evidence>
<dbReference type="Gramene" id="rna-AYBTSS11_LOCUS13870">
    <property type="protein sequence ID" value="CAJ1949732.1"/>
    <property type="gene ID" value="gene-AYBTSS11_LOCUS13870"/>
</dbReference>
<dbReference type="GO" id="GO:0004497">
    <property type="term" value="F:monooxygenase activity"/>
    <property type="evidence" value="ECO:0007669"/>
    <property type="project" value="UniProtKB-KW"/>
</dbReference>
<keyword evidence="9" id="KW-0408">Iron</keyword>
<evidence type="ECO:0000256" key="5">
    <source>
        <dbReference type="ARBA" id="ARBA00022692"/>
    </source>
</evidence>
<evidence type="ECO:0000256" key="12">
    <source>
        <dbReference type="SAM" id="Phobius"/>
    </source>
</evidence>
<keyword evidence="8" id="KW-0560">Oxidoreductase</keyword>
<dbReference type="PANTHER" id="PTHR47955">
    <property type="entry name" value="CYTOCHROME P450 FAMILY 71 PROTEIN"/>
    <property type="match status" value="1"/>
</dbReference>
<dbReference type="EMBL" id="OY731401">
    <property type="protein sequence ID" value="CAJ1949732.1"/>
    <property type="molecule type" value="Genomic_DNA"/>
</dbReference>
<dbReference type="InterPro" id="IPR036396">
    <property type="entry name" value="Cyt_P450_sf"/>
</dbReference>
<evidence type="ECO:0000256" key="6">
    <source>
        <dbReference type="ARBA" id="ARBA00022723"/>
    </source>
</evidence>